<dbReference type="Gene3D" id="2.20.25.240">
    <property type="match status" value="1"/>
</dbReference>
<dbReference type="InterPro" id="IPR007588">
    <property type="entry name" value="Znf_FLYWCH"/>
</dbReference>
<keyword evidence="3" id="KW-0863">Zinc-finger</keyword>
<reference evidence="9" key="1">
    <citation type="submission" date="2018-07" db="EMBL/GenBank/DDBJ databases">
        <authorList>
            <person name="Quirk P.G."/>
            <person name="Krulwich T.A."/>
        </authorList>
    </citation>
    <scope>NUCLEOTIDE SEQUENCE</scope>
</reference>
<dbReference type="VEuPathDB" id="VectorBase:CSON005912"/>
<keyword evidence="5" id="KW-0539">Nucleus</keyword>
<protein>
    <submittedName>
        <fullName evidence="9">CSON005912 protein</fullName>
    </submittedName>
</protein>
<evidence type="ECO:0000256" key="5">
    <source>
        <dbReference type="ARBA" id="ARBA00023242"/>
    </source>
</evidence>
<dbReference type="GO" id="GO:0006357">
    <property type="term" value="P:regulation of transcription by RNA polymerase II"/>
    <property type="evidence" value="ECO:0007669"/>
    <property type="project" value="TreeGrafter"/>
</dbReference>
<feature type="compositionally biased region" description="Polar residues" evidence="7">
    <location>
        <begin position="104"/>
        <end position="121"/>
    </location>
</feature>
<organism evidence="9">
    <name type="scientific">Culicoides sonorensis</name>
    <name type="common">Biting midge</name>
    <dbReference type="NCBI Taxonomy" id="179676"/>
    <lineage>
        <taxon>Eukaryota</taxon>
        <taxon>Metazoa</taxon>
        <taxon>Ecdysozoa</taxon>
        <taxon>Arthropoda</taxon>
        <taxon>Hexapoda</taxon>
        <taxon>Insecta</taxon>
        <taxon>Pterygota</taxon>
        <taxon>Neoptera</taxon>
        <taxon>Endopterygota</taxon>
        <taxon>Diptera</taxon>
        <taxon>Nematocera</taxon>
        <taxon>Chironomoidea</taxon>
        <taxon>Ceratopogonidae</taxon>
        <taxon>Ceratopogoninae</taxon>
        <taxon>Culicoides</taxon>
        <taxon>Monoculicoides</taxon>
    </lineage>
</organism>
<evidence type="ECO:0000256" key="2">
    <source>
        <dbReference type="ARBA" id="ARBA00022723"/>
    </source>
</evidence>
<dbReference type="Gene3D" id="3.30.710.10">
    <property type="entry name" value="Potassium Channel Kv1.1, Chain A"/>
    <property type="match status" value="1"/>
</dbReference>
<dbReference type="EMBL" id="UFQT01002278">
    <property type="protein sequence ID" value="SSX33077.1"/>
    <property type="molecule type" value="Genomic_DNA"/>
</dbReference>
<gene>
    <name evidence="9" type="primary">CSON005912</name>
</gene>
<evidence type="ECO:0000256" key="3">
    <source>
        <dbReference type="ARBA" id="ARBA00022771"/>
    </source>
</evidence>
<evidence type="ECO:0000259" key="8">
    <source>
        <dbReference type="Pfam" id="PF04500"/>
    </source>
</evidence>
<dbReference type="GO" id="GO:0008270">
    <property type="term" value="F:zinc ion binding"/>
    <property type="evidence" value="ECO:0007669"/>
    <property type="project" value="UniProtKB-KW"/>
</dbReference>
<feature type="compositionally biased region" description="Low complexity" evidence="7">
    <location>
        <begin position="59"/>
        <end position="73"/>
    </location>
</feature>
<feature type="region of interest" description="Disordered" evidence="7">
    <location>
        <begin position="191"/>
        <end position="249"/>
    </location>
</feature>
<feature type="region of interest" description="Disordered" evidence="7">
    <location>
        <begin position="36"/>
        <end position="122"/>
    </location>
</feature>
<feature type="domain" description="FLYWCH-type" evidence="8">
    <location>
        <begin position="267"/>
        <end position="327"/>
    </location>
</feature>
<keyword evidence="4" id="KW-0862">Zinc</keyword>
<evidence type="ECO:0000256" key="6">
    <source>
        <dbReference type="SAM" id="Coils"/>
    </source>
</evidence>
<evidence type="ECO:0000256" key="7">
    <source>
        <dbReference type="SAM" id="MobiDB-lite"/>
    </source>
</evidence>
<dbReference type="AlphaFoldDB" id="A0A336MXQ4"/>
<dbReference type="PANTHER" id="PTHR23110:SF81">
    <property type="entry name" value="BTB-PROTEIN-VII, ISOFORM F-RELATED"/>
    <property type="match status" value="1"/>
</dbReference>
<sequence length="393" mass="44431">MSELLQFMYQGEVNVKHTELPTFMKIAETLQIKGLTTPSQKPNSPHHVSGHHRRPPLSSSPMHMTSQQMQQQQHAKNMTSSESNLSSPQPPSYPNNQIKMDGPSASSTPGQKRTATATDYTTPEGYAAYNTKAKIPKRSVGSEITDNSNGPNEINNDSMDNMTGDEVFMPPIPQISMSEGRFDLNNVKRENPENAISPAPRQSAGSNYNYDNNYNNVSGASSSASGYASNKEYQNESHEYGGSSKGHHMEIPPVAPGEKWFQGKLQFMLSQRGKPLLVHNGENFGIQYVRKDKKYWQCNLSRKYNCKARVTTTDNDDIIVTNADHCHTEIRAHLKKEYKLNKMNQLAQLHNIQQQQQQNEKRIREEQEIQQNRIIEHLKNFQSQQNLSNNNGN</sequence>
<dbReference type="PANTHER" id="PTHR23110">
    <property type="entry name" value="BTB DOMAIN TRANSCRIPTION FACTOR"/>
    <property type="match status" value="1"/>
</dbReference>
<accession>A0A336MXQ4</accession>
<keyword evidence="2" id="KW-0479">Metal-binding</keyword>
<feature type="coiled-coil region" evidence="6">
    <location>
        <begin position="335"/>
        <end position="372"/>
    </location>
</feature>
<keyword evidence="6" id="KW-0175">Coiled coil</keyword>
<proteinExistence type="predicted"/>
<dbReference type="Pfam" id="PF04500">
    <property type="entry name" value="FLYWCH"/>
    <property type="match status" value="1"/>
</dbReference>
<evidence type="ECO:0000313" key="9">
    <source>
        <dbReference type="EMBL" id="SSX33077.1"/>
    </source>
</evidence>
<name>A0A336MXQ4_CULSO</name>
<dbReference type="InterPro" id="IPR051095">
    <property type="entry name" value="Dros_DevTransReg"/>
</dbReference>
<dbReference type="GO" id="GO:0005634">
    <property type="term" value="C:nucleus"/>
    <property type="evidence" value="ECO:0007669"/>
    <property type="project" value="UniProtKB-SubCell"/>
</dbReference>
<feature type="compositionally biased region" description="Low complexity" evidence="7">
    <location>
        <begin position="207"/>
        <end position="230"/>
    </location>
</feature>
<evidence type="ECO:0000256" key="4">
    <source>
        <dbReference type="ARBA" id="ARBA00022833"/>
    </source>
</evidence>
<evidence type="ECO:0000256" key="1">
    <source>
        <dbReference type="ARBA" id="ARBA00004123"/>
    </source>
</evidence>
<dbReference type="InterPro" id="IPR011333">
    <property type="entry name" value="SKP1/BTB/POZ_sf"/>
</dbReference>
<comment type="subcellular location">
    <subcellularLocation>
        <location evidence="1">Nucleus</location>
    </subcellularLocation>
</comment>